<evidence type="ECO:0000256" key="16">
    <source>
        <dbReference type="ARBA" id="ARBA00073898"/>
    </source>
</evidence>
<proteinExistence type="inferred from homology"/>
<evidence type="ECO:0000256" key="13">
    <source>
        <dbReference type="ARBA" id="ARBA00022842"/>
    </source>
</evidence>
<evidence type="ECO:0000256" key="11">
    <source>
        <dbReference type="ARBA" id="ARBA00022777"/>
    </source>
</evidence>
<evidence type="ECO:0000256" key="18">
    <source>
        <dbReference type="PROSITE-ProRule" id="PRU00409"/>
    </source>
</evidence>
<keyword evidence="9" id="KW-0479">Metal-binding</keyword>
<evidence type="ECO:0000256" key="9">
    <source>
        <dbReference type="ARBA" id="ARBA00022723"/>
    </source>
</evidence>
<dbReference type="PANTHER" id="PTHR14217">
    <property type="entry name" value="INOSITOL-TETRAKISPHOSPHATE 1-KINASE"/>
    <property type="match status" value="1"/>
</dbReference>
<dbReference type="SUPFAM" id="SSF56059">
    <property type="entry name" value="Glutathione synthetase ATP-binding domain-like"/>
    <property type="match status" value="1"/>
</dbReference>
<evidence type="ECO:0000313" key="21">
    <source>
        <dbReference type="Proteomes" id="UP001085076"/>
    </source>
</evidence>
<dbReference type="GO" id="GO:0005524">
    <property type="term" value="F:ATP binding"/>
    <property type="evidence" value="ECO:0007669"/>
    <property type="project" value="UniProtKB-UniRule"/>
</dbReference>
<comment type="catalytic activity">
    <reaction evidence="2">
        <text>1D-myo-inositol 1,3,4-trisphosphate + ATP = 1D-myo-inositol 1,3,4,5-tetrakisphosphate + ADP + H(+)</text>
        <dbReference type="Rhea" id="RHEA:13253"/>
        <dbReference type="ChEBI" id="CHEBI:15378"/>
        <dbReference type="ChEBI" id="CHEBI:30616"/>
        <dbReference type="ChEBI" id="CHEBI:57895"/>
        <dbReference type="ChEBI" id="CHEBI:58414"/>
        <dbReference type="ChEBI" id="CHEBI:456216"/>
        <dbReference type="EC" id="2.7.1.159"/>
    </reaction>
</comment>
<dbReference type="EMBL" id="JAGGNH010000006">
    <property type="protein sequence ID" value="KAJ0969359.1"/>
    <property type="molecule type" value="Genomic_DNA"/>
</dbReference>
<dbReference type="PANTHER" id="PTHR14217:SF1">
    <property type="entry name" value="INOSITOL-TETRAKISPHOSPHATE 1-KINASE"/>
    <property type="match status" value="1"/>
</dbReference>
<evidence type="ECO:0000256" key="4">
    <source>
        <dbReference type="ARBA" id="ARBA00009601"/>
    </source>
</evidence>
<reference evidence="20" key="2">
    <citation type="journal article" date="2022" name="Hortic Res">
        <title>The genome of Dioscorea zingiberensis sheds light on the biosynthesis, origin and evolution of the medicinally important diosgenin saponins.</title>
        <authorList>
            <person name="Li Y."/>
            <person name="Tan C."/>
            <person name="Li Z."/>
            <person name="Guo J."/>
            <person name="Li S."/>
            <person name="Chen X."/>
            <person name="Wang C."/>
            <person name="Dai X."/>
            <person name="Yang H."/>
            <person name="Song W."/>
            <person name="Hou L."/>
            <person name="Xu J."/>
            <person name="Tong Z."/>
            <person name="Xu A."/>
            <person name="Yuan X."/>
            <person name="Wang W."/>
            <person name="Yang Q."/>
            <person name="Chen L."/>
            <person name="Sun Z."/>
            <person name="Wang K."/>
            <person name="Pan B."/>
            <person name="Chen J."/>
            <person name="Bao Y."/>
            <person name="Liu F."/>
            <person name="Qi X."/>
            <person name="Gang D.R."/>
            <person name="Wen J."/>
            <person name="Li J."/>
        </authorList>
    </citation>
    <scope>NUCLEOTIDE SEQUENCE</scope>
    <source>
        <strain evidence="20">Dzin_1.0</strain>
    </source>
</reference>
<evidence type="ECO:0000256" key="6">
    <source>
        <dbReference type="ARBA" id="ARBA00012017"/>
    </source>
</evidence>
<evidence type="ECO:0000256" key="5">
    <source>
        <dbReference type="ARBA" id="ARBA00011245"/>
    </source>
</evidence>
<dbReference type="InterPro" id="IPR011761">
    <property type="entry name" value="ATP-grasp"/>
</dbReference>
<keyword evidence="11" id="KW-0418">Kinase</keyword>
<evidence type="ECO:0000256" key="2">
    <source>
        <dbReference type="ARBA" id="ARBA00000680"/>
    </source>
</evidence>
<dbReference type="OrthoDB" id="25308at2759"/>
<keyword evidence="8" id="KW-0808">Transferase</keyword>
<keyword evidence="10 18" id="KW-0547">Nucleotide-binding</keyword>
<dbReference type="EC" id="2.7.1.159" evidence="6"/>
<evidence type="ECO:0000256" key="14">
    <source>
        <dbReference type="ARBA" id="ARBA00023235"/>
    </source>
</evidence>
<comment type="similarity">
    <text evidence="4">Belongs to the ITPK1 family.</text>
</comment>
<evidence type="ECO:0000256" key="3">
    <source>
        <dbReference type="ARBA" id="ARBA00001946"/>
    </source>
</evidence>
<evidence type="ECO:0000256" key="8">
    <source>
        <dbReference type="ARBA" id="ARBA00022679"/>
    </source>
</evidence>
<keyword evidence="21" id="KW-1185">Reference proteome</keyword>
<dbReference type="GO" id="GO:0005737">
    <property type="term" value="C:cytoplasm"/>
    <property type="evidence" value="ECO:0007669"/>
    <property type="project" value="TreeGrafter"/>
</dbReference>
<comment type="catalytic activity">
    <reaction evidence="1">
        <text>1D-myo-inositol 1,3,4-trisphosphate + ATP = 1D-myo-inositol 1,3,4,6-tetrakisphosphate + ADP + H(+)</text>
        <dbReference type="Rhea" id="RHEA:20940"/>
        <dbReference type="ChEBI" id="CHEBI:15378"/>
        <dbReference type="ChEBI" id="CHEBI:30616"/>
        <dbReference type="ChEBI" id="CHEBI:57660"/>
        <dbReference type="ChEBI" id="CHEBI:58414"/>
        <dbReference type="ChEBI" id="CHEBI:456216"/>
        <dbReference type="EC" id="2.7.1.159"/>
    </reaction>
</comment>
<dbReference type="Pfam" id="PF05770">
    <property type="entry name" value="Ins134_P3_kin"/>
    <property type="match status" value="1"/>
</dbReference>
<dbReference type="PROSITE" id="PS50975">
    <property type="entry name" value="ATP_GRASP"/>
    <property type="match status" value="1"/>
</dbReference>
<evidence type="ECO:0000256" key="1">
    <source>
        <dbReference type="ARBA" id="ARBA00000399"/>
    </source>
</evidence>
<evidence type="ECO:0000256" key="17">
    <source>
        <dbReference type="ARBA" id="ARBA00077644"/>
    </source>
</evidence>
<keyword evidence="14" id="KW-0413">Isomerase</keyword>
<dbReference type="GO" id="GO:0000287">
    <property type="term" value="F:magnesium ion binding"/>
    <property type="evidence" value="ECO:0007669"/>
    <property type="project" value="InterPro"/>
</dbReference>
<keyword evidence="13" id="KW-0460">Magnesium</keyword>
<dbReference type="FunFam" id="3.30.470.20:FF:000047">
    <property type="entry name" value="Inositol-tetrakisphosphate 1-kinase 4"/>
    <property type="match status" value="1"/>
</dbReference>
<evidence type="ECO:0000256" key="12">
    <source>
        <dbReference type="ARBA" id="ARBA00022840"/>
    </source>
</evidence>
<dbReference type="GO" id="GO:0047325">
    <property type="term" value="F:inositol-3,4,5,6-tetrakisphosphate 1-kinase activity"/>
    <property type="evidence" value="ECO:0007669"/>
    <property type="project" value="UniProtKB-EC"/>
</dbReference>
<dbReference type="EC" id="2.7.1.134" evidence="7"/>
<dbReference type="GO" id="GO:0052726">
    <property type="term" value="F:inositol-1,3,4-trisphosphate 5-kinase activity"/>
    <property type="evidence" value="ECO:0007669"/>
    <property type="project" value="InterPro"/>
</dbReference>
<comment type="function">
    <text evidence="15">Kinase that can phosphorylate various inositol polyphosphate such as Ins(3,4,5,6)P4 or Ins(1,3,4)P3 and participates in phytic acid biosynthesis in developing seeds. Phytic acid is the primary storage form of phosphorus in cereal grains and other plant seeds.</text>
</comment>
<dbReference type="GO" id="GO:0032957">
    <property type="term" value="P:inositol trisphosphate metabolic process"/>
    <property type="evidence" value="ECO:0007669"/>
    <property type="project" value="InterPro"/>
</dbReference>
<feature type="domain" description="ATP-grasp" evidence="19">
    <location>
        <begin position="280"/>
        <end position="492"/>
    </location>
</feature>
<dbReference type="GO" id="GO:0016853">
    <property type="term" value="F:isomerase activity"/>
    <property type="evidence" value="ECO:0007669"/>
    <property type="project" value="UniProtKB-KW"/>
</dbReference>
<comment type="caution">
    <text evidence="20">The sequence shown here is derived from an EMBL/GenBank/DDBJ whole genome shotgun (WGS) entry which is preliminary data.</text>
</comment>
<dbReference type="Proteomes" id="UP001085076">
    <property type="component" value="Miscellaneous, Linkage group lg06"/>
</dbReference>
<evidence type="ECO:0000259" key="19">
    <source>
        <dbReference type="PROSITE" id="PS50975"/>
    </source>
</evidence>
<comment type="cofactor">
    <cofactor evidence="3">
        <name>Mg(2+)</name>
        <dbReference type="ChEBI" id="CHEBI:18420"/>
    </cofactor>
</comment>
<dbReference type="Gene3D" id="3.30.470.20">
    <property type="entry name" value="ATP-grasp fold, B domain"/>
    <property type="match status" value="1"/>
</dbReference>
<dbReference type="InterPro" id="IPR040464">
    <property type="entry name" value="InsP(3)kin_ATP-grasp"/>
</dbReference>
<name>A0A9D5CAE0_9LILI</name>
<dbReference type="PIRSF" id="PIRSF038163">
    <property type="entry name" value="ITPK_uncN"/>
    <property type="match status" value="1"/>
</dbReference>
<evidence type="ECO:0000313" key="20">
    <source>
        <dbReference type="EMBL" id="KAJ0969359.1"/>
    </source>
</evidence>
<protein>
    <recommendedName>
        <fullName evidence="16">Inositol-tetrakisphosphate 1-kinase 6</fullName>
        <ecNumber evidence="7">2.7.1.134</ecNumber>
        <ecNumber evidence="6">2.7.1.159</ecNumber>
    </recommendedName>
    <alternativeName>
        <fullName evidence="17">Inositol 1,3,4-trisphosphate 5/6-kinase 6</fullName>
    </alternativeName>
</protein>
<organism evidence="20 21">
    <name type="scientific">Dioscorea zingiberensis</name>
    <dbReference type="NCBI Taxonomy" id="325984"/>
    <lineage>
        <taxon>Eukaryota</taxon>
        <taxon>Viridiplantae</taxon>
        <taxon>Streptophyta</taxon>
        <taxon>Embryophyta</taxon>
        <taxon>Tracheophyta</taxon>
        <taxon>Spermatophyta</taxon>
        <taxon>Magnoliopsida</taxon>
        <taxon>Liliopsida</taxon>
        <taxon>Dioscoreales</taxon>
        <taxon>Dioscoreaceae</taxon>
        <taxon>Dioscorea</taxon>
    </lineage>
</organism>
<evidence type="ECO:0000256" key="10">
    <source>
        <dbReference type="ARBA" id="ARBA00022741"/>
    </source>
</evidence>
<sequence>MGFVRGVLLDEVLLIAEDENGDPCIPSRSARLLCRFQYSKLHVGICHQEDPSSKKAIFLARTAALYSFECVHKNAFLITDSLYKQLPSWSSSGETCFYVTSGKKEEPISELQKLGWQIIYQGLHSLPTMNKDVLFINKLEELPFIISGFNKMAVDNKPVVVVGYLMKPSREEDFAKRGALPMYPTQNGLMFVPLTLELPLEFQMKEVDAVLHKATDEIISIDLRCSSGLPKGISFSSGMCELERYFQDHPECCIIDPLSKIYPLLDRLKIQQILLGLEDLNIKHHNKIRGPHFMKLDSLQEPNIKEQLLQSNLSFPVIFKPQVACGVADAHNMALVFKLEDIQDISIPLPAIAQEYIDHGALLFKFYILGDKVFYAVKKSMPNANVLVSSSEKTGFSPIQFNSLKSLPIAKEDHPSLGAQKISEKSLDLELVHQAAYCLRRTLGLTFIGFDIVIQEDSGDHVIVDLNYLPSFKEISDTDAIPAFSDAIKNAYESWKAKPVAHNPSDAVGDQRNENK</sequence>
<dbReference type="GO" id="GO:0052725">
    <property type="term" value="F:inositol-1,3,4-trisphosphate 6-kinase activity"/>
    <property type="evidence" value="ECO:0007669"/>
    <property type="project" value="InterPro"/>
</dbReference>
<gene>
    <name evidence="20" type="ORF">J5N97_022236</name>
</gene>
<reference evidence="20" key="1">
    <citation type="submission" date="2021-03" db="EMBL/GenBank/DDBJ databases">
        <authorList>
            <person name="Li Z."/>
            <person name="Yang C."/>
        </authorList>
    </citation>
    <scope>NUCLEOTIDE SEQUENCE</scope>
    <source>
        <strain evidence="20">Dzin_1.0</strain>
        <tissue evidence="20">Leaf</tissue>
    </source>
</reference>
<dbReference type="AlphaFoldDB" id="A0A9D5CAE0"/>
<evidence type="ECO:0000256" key="15">
    <source>
        <dbReference type="ARBA" id="ARBA00057506"/>
    </source>
</evidence>
<evidence type="ECO:0000256" key="7">
    <source>
        <dbReference type="ARBA" id="ARBA00012072"/>
    </source>
</evidence>
<comment type="subunit">
    <text evidence="5">Monomer.</text>
</comment>
<dbReference type="InterPro" id="IPR008656">
    <property type="entry name" value="Inositol_tetrakis-P_1-kinase"/>
</dbReference>
<accession>A0A9D5CAE0</accession>
<keyword evidence="12 18" id="KW-0067">ATP-binding</keyword>